<evidence type="ECO:0000256" key="2">
    <source>
        <dbReference type="PIRSR" id="PIRSR613078-2"/>
    </source>
</evidence>
<dbReference type="InterPro" id="IPR013078">
    <property type="entry name" value="His_Pase_superF_clade-1"/>
</dbReference>
<protein>
    <submittedName>
        <fullName evidence="3">Histidine phosphatase family protein</fullName>
    </submittedName>
</protein>
<organism evidence="3 4">
    <name type="scientific">Candidatus Weimeria bifida</name>
    <dbReference type="NCBI Taxonomy" id="2599074"/>
    <lineage>
        <taxon>Bacteria</taxon>
        <taxon>Bacillati</taxon>
        <taxon>Bacillota</taxon>
        <taxon>Clostridia</taxon>
        <taxon>Lachnospirales</taxon>
        <taxon>Lachnospiraceae</taxon>
        <taxon>Candidatus Weimeria</taxon>
    </lineage>
</organism>
<dbReference type="SMART" id="SM00855">
    <property type="entry name" value="PGAM"/>
    <property type="match status" value="1"/>
</dbReference>
<feature type="binding site" evidence="2">
    <location>
        <begin position="8"/>
        <end position="15"/>
    </location>
    <ligand>
        <name>substrate</name>
    </ligand>
</feature>
<name>A0A6N7IXX6_9FIRM</name>
<dbReference type="Pfam" id="PF00300">
    <property type="entry name" value="His_Phos_1"/>
    <property type="match status" value="1"/>
</dbReference>
<feature type="binding site" evidence="2">
    <location>
        <position position="64"/>
    </location>
    <ligand>
        <name>substrate</name>
    </ligand>
</feature>
<proteinExistence type="predicted"/>
<dbReference type="PANTHER" id="PTHR48100">
    <property type="entry name" value="BROAD-SPECIFICITY PHOSPHATASE YOR283W-RELATED"/>
    <property type="match status" value="1"/>
</dbReference>
<evidence type="ECO:0000256" key="1">
    <source>
        <dbReference type="PIRSR" id="PIRSR613078-1"/>
    </source>
</evidence>
<dbReference type="Gene3D" id="3.40.50.1240">
    <property type="entry name" value="Phosphoglycerate mutase-like"/>
    <property type="match status" value="1"/>
</dbReference>
<feature type="active site" description="Tele-phosphohistidine intermediate" evidence="1">
    <location>
        <position position="9"/>
    </location>
</feature>
<gene>
    <name evidence="3" type="ORF">FRC54_04440</name>
</gene>
<evidence type="ECO:0000313" key="4">
    <source>
        <dbReference type="Proteomes" id="UP000460257"/>
    </source>
</evidence>
<dbReference type="CDD" id="cd07067">
    <property type="entry name" value="HP_PGM_like"/>
    <property type="match status" value="1"/>
</dbReference>
<feature type="active site" description="Proton donor/acceptor" evidence="1">
    <location>
        <position position="88"/>
    </location>
</feature>
<keyword evidence="4" id="KW-1185">Reference proteome</keyword>
<dbReference type="AlphaFoldDB" id="A0A6N7IXX6"/>
<dbReference type="SUPFAM" id="SSF53254">
    <property type="entry name" value="Phosphoglycerate mutase-like"/>
    <property type="match status" value="1"/>
</dbReference>
<dbReference type="Proteomes" id="UP000460257">
    <property type="component" value="Unassembled WGS sequence"/>
</dbReference>
<evidence type="ECO:0000313" key="3">
    <source>
        <dbReference type="EMBL" id="MQN01183.1"/>
    </source>
</evidence>
<comment type="caution">
    <text evidence="3">The sequence shown here is derived from an EMBL/GenBank/DDBJ whole genome shotgun (WGS) entry which is preliminary data.</text>
</comment>
<sequence length="186" mass="21124">MACIYFVRHGQTYWNVEGKVCGRTDIDLTPTGYRQAERTGHLIREKMDSGEVKADELLASPLSRARHTAETIAKITGLPMSIEPRLIEQNFGRYEGTARDGAEFQRSKQNFADSYSGGESMLKLGQRIFNLLDDLKEREEATGKTYILVAHNGIARMVQAYFHDMTNEEFSNSGIDNCELVRFDFK</sequence>
<dbReference type="EMBL" id="VOGC01000003">
    <property type="protein sequence ID" value="MQN01183.1"/>
    <property type="molecule type" value="Genomic_DNA"/>
</dbReference>
<dbReference type="PANTHER" id="PTHR48100:SF1">
    <property type="entry name" value="HISTIDINE PHOSPHATASE FAMILY PROTEIN-RELATED"/>
    <property type="match status" value="1"/>
</dbReference>
<accession>A0A6N7IXX6</accession>
<dbReference type="GO" id="GO:0016791">
    <property type="term" value="F:phosphatase activity"/>
    <property type="evidence" value="ECO:0007669"/>
    <property type="project" value="TreeGrafter"/>
</dbReference>
<dbReference type="GO" id="GO:0005737">
    <property type="term" value="C:cytoplasm"/>
    <property type="evidence" value="ECO:0007669"/>
    <property type="project" value="TreeGrafter"/>
</dbReference>
<reference evidence="3" key="1">
    <citation type="journal article" date="2020" name="Appl. Environ. Microbiol.">
        <title>Medium-Chain Fatty Acid Synthesis by 'Candidatus Weimeria bifida' gen. nov., sp. nov., and 'Candidatus Pseudoramibacter fermentans' sp. nov.</title>
        <authorList>
            <person name="Scarborough M.J."/>
            <person name="Myers K.S."/>
            <person name="Donohue T.J."/>
            <person name="Noguera D.R."/>
        </authorList>
    </citation>
    <scope>NUCLEOTIDE SEQUENCE</scope>
    <source>
        <strain evidence="3">LCO1.1</strain>
    </source>
</reference>
<dbReference type="InterPro" id="IPR029033">
    <property type="entry name" value="His_PPase_superfam"/>
</dbReference>
<dbReference type="InterPro" id="IPR050275">
    <property type="entry name" value="PGM_Phosphatase"/>
</dbReference>
<dbReference type="PIRSF" id="PIRSF000709">
    <property type="entry name" value="6PFK_2-Ptase"/>
    <property type="match status" value="1"/>
</dbReference>